<dbReference type="Gene3D" id="3.30.70.1440">
    <property type="entry name" value="Multidrug efflux transporter AcrB pore domain"/>
    <property type="match status" value="1"/>
</dbReference>
<dbReference type="SUPFAM" id="SSF82693">
    <property type="entry name" value="Multidrug efflux transporter AcrB pore domain, PN1, PN2, PC1 and PC2 subdomains"/>
    <property type="match status" value="4"/>
</dbReference>
<feature type="transmembrane region" description="Helical" evidence="9">
    <location>
        <begin position="897"/>
        <end position="917"/>
    </location>
</feature>
<feature type="transmembrane region" description="Helical" evidence="9">
    <location>
        <begin position="443"/>
        <end position="463"/>
    </location>
</feature>
<dbReference type="NCBIfam" id="TIGR00915">
    <property type="entry name" value="2A0602"/>
    <property type="match status" value="1"/>
</dbReference>
<dbReference type="FunFam" id="3.30.70.1430:FF:000001">
    <property type="entry name" value="Efflux pump membrane transporter"/>
    <property type="match status" value="1"/>
</dbReference>
<dbReference type="PRINTS" id="PR00702">
    <property type="entry name" value="ACRIFLAVINRP"/>
</dbReference>
<sequence length="1051" mass="112816">MISEVFIRRPRLAFVISIVITIAGLIAMRVIPVSQYPEIAPPTVQVLASYSGASTDSVEEAVALPIESQVNGVAGMRYMRSNSNNSGQYALQVMFELGEDPDIATVNVQNRVKLAEPKLPQSVRDQGLSIFKASTDILQVFTFHSDNKDHDQLFLANFVAINIVDELKRIDGVGDVYNFGLRDYAMRVWIDPQKLADLDIAHEDVVSAIRSQHLQAAAGRVGAAPLVKGSDTQLQMTITTKGKLTDVGEFEDIIVRAMPDGSYIRIKDIAEVELGGQFYDVETRFQGEANAPVAIYLSPGANAVSVAEAVREKLHDLEERFPDGVKYTYIYDTAEFVEAMIKKVEHTLIEAFILVGIVVFVFLGRARPTIIPLVAVPVSIIGTFAVLLALGYSANTISLLAMILAIGIVVDDAIVVVENVEKVMHEEPDLSPADATRKAMKEITGPIIAITLVLLSVFVPVAFLSGSSGVLFRQFAVTISAAMVISAINALTLSPALCAVLMKPGEPVSFMKNISDGINSISRGYGSLVRRLARLAILSIALTALFMFATARLGAITPSGFMPAEDKGFIMATVTLPPGASLNRTFDVMQEGQKIFEEDEAVESAAIVAGFSLIDGGLASNGGVAFIRLTPFEERTGADMHSTAIVRRLTEKLQQIPNANFLALNPPAIPGIGTTGGFEMMVEALQGQDAGEMAAVTRSLIVNANQNEKLSAVYTTFDASSPQIRLDIDREKVYALGLTLPQVFTALQGTLGGIYVNDITLFGKNFTVWVNGAPEARDNINALYDIRVRNANGEMVRVSSFATAEIDSGPRSLVRYNNYRSVAINGSPAPGVGDGEAIAEMERIADEVLPDGFAYEWTGMALEVKSSAGQTTIVLGFAMLFAYLFLVALYESWNVPISVMLSVAGAVLAAIFGVWVVGSSLDVYVQIGIVVLIALAAKNAILIVEFALMRLGEGESIEEATVMGAQERFRPVMMTSFAFIAGLVPLVTASGPGADSMFAVGVPVFAGMIGSAVIGVILIPLLFIVFEHMRDWTRPKDQKVAKGLAEKGDAA</sequence>
<dbReference type="InterPro" id="IPR004764">
    <property type="entry name" value="MdtF-like"/>
</dbReference>
<evidence type="ECO:0000256" key="9">
    <source>
        <dbReference type="RuleBase" id="RU364070"/>
    </source>
</evidence>
<dbReference type="Gene3D" id="3.30.2090.10">
    <property type="entry name" value="Multidrug efflux transporter AcrB TolC docking domain, DN and DC subdomains"/>
    <property type="match status" value="2"/>
</dbReference>
<feature type="transmembrane region" description="Helical" evidence="9">
    <location>
        <begin position="872"/>
        <end position="890"/>
    </location>
</feature>
<dbReference type="GO" id="GO:0042910">
    <property type="term" value="F:xenobiotic transmembrane transporter activity"/>
    <property type="evidence" value="ECO:0007669"/>
    <property type="project" value="TreeGrafter"/>
</dbReference>
<evidence type="ECO:0000313" key="10">
    <source>
        <dbReference type="EMBL" id="PTN01350.1"/>
    </source>
</evidence>
<dbReference type="GO" id="GO:0015562">
    <property type="term" value="F:efflux transmembrane transporter activity"/>
    <property type="evidence" value="ECO:0007669"/>
    <property type="project" value="InterPro"/>
</dbReference>
<dbReference type="PANTHER" id="PTHR32063:SF76">
    <property type="entry name" value="EFFLUX PUMP MEMBRANE TRANSPORTER"/>
    <property type="match status" value="1"/>
</dbReference>
<feature type="transmembrane region" description="Helical" evidence="9">
    <location>
        <begin position="397"/>
        <end position="417"/>
    </location>
</feature>
<keyword evidence="3 9" id="KW-0813">Transport</keyword>
<feature type="transmembrane region" description="Helical" evidence="9">
    <location>
        <begin position="475"/>
        <end position="502"/>
    </location>
</feature>
<keyword evidence="7 9" id="KW-1133">Transmembrane helix</keyword>
<keyword evidence="6 9" id="KW-0812">Transmembrane</keyword>
<keyword evidence="4" id="KW-1003">Cell membrane</keyword>
<keyword evidence="11" id="KW-1185">Reference proteome</keyword>
<comment type="similarity">
    <text evidence="2 9">Belongs to the resistance-nodulation-cell division (RND) (TC 2.A.6) family.</text>
</comment>
<name>A0A2T5BQC9_9RHOB</name>
<feature type="transmembrane region" description="Helical" evidence="9">
    <location>
        <begin position="1000"/>
        <end position="1026"/>
    </location>
</feature>
<dbReference type="GO" id="GO:0009636">
    <property type="term" value="P:response to toxic substance"/>
    <property type="evidence" value="ECO:0007669"/>
    <property type="project" value="UniProtKB-ARBA"/>
</dbReference>
<proteinExistence type="inferred from homology"/>
<evidence type="ECO:0000256" key="2">
    <source>
        <dbReference type="ARBA" id="ARBA00010942"/>
    </source>
</evidence>
<organism evidence="10 11">
    <name type="scientific">Rhodovulum imhoffii</name>
    <dbReference type="NCBI Taxonomy" id="365340"/>
    <lineage>
        <taxon>Bacteria</taxon>
        <taxon>Pseudomonadati</taxon>
        <taxon>Pseudomonadota</taxon>
        <taxon>Alphaproteobacteria</taxon>
        <taxon>Rhodobacterales</taxon>
        <taxon>Paracoccaceae</taxon>
        <taxon>Rhodovulum</taxon>
    </lineage>
</organism>
<evidence type="ECO:0000256" key="1">
    <source>
        <dbReference type="ARBA" id="ARBA00004429"/>
    </source>
</evidence>
<keyword evidence="8 9" id="KW-0472">Membrane</keyword>
<comment type="subcellular location">
    <subcellularLocation>
        <location evidence="1 9">Cell inner membrane</location>
        <topology evidence="1 9">Multi-pass membrane protein</topology>
    </subcellularLocation>
</comment>
<accession>A0A2T5BQC9</accession>
<evidence type="ECO:0000256" key="8">
    <source>
        <dbReference type="ARBA" id="ARBA00023136"/>
    </source>
</evidence>
<keyword evidence="5 9" id="KW-0997">Cell inner membrane</keyword>
<feature type="transmembrane region" description="Helical" evidence="9">
    <location>
        <begin position="532"/>
        <end position="551"/>
    </location>
</feature>
<gene>
    <name evidence="10" type="ORF">C8N32_11449</name>
</gene>
<dbReference type="Gene3D" id="3.30.70.1430">
    <property type="entry name" value="Multidrug efflux transporter AcrB pore domain"/>
    <property type="match status" value="2"/>
</dbReference>
<evidence type="ECO:0000256" key="7">
    <source>
        <dbReference type="ARBA" id="ARBA00022989"/>
    </source>
</evidence>
<evidence type="ECO:0000256" key="6">
    <source>
        <dbReference type="ARBA" id="ARBA00022692"/>
    </source>
</evidence>
<feature type="transmembrane region" description="Helical" evidence="9">
    <location>
        <begin position="12"/>
        <end position="31"/>
    </location>
</feature>
<dbReference type="InterPro" id="IPR001036">
    <property type="entry name" value="Acrflvin-R"/>
</dbReference>
<dbReference type="FunFam" id="1.20.1640.10:FF:000001">
    <property type="entry name" value="Efflux pump membrane transporter"/>
    <property type="match status" value="1"/>
</dbReference>
<protein>
    <recommendedName>
        <fullName evidence="9">Efflux pump membrane transporter</fullName>
    </recommendedName>
</protein>
<evidence type="ECO:0000256" key="3">
    <source>
        <dbReference type="ARBA" id="ARBA00022448"/>
    </source>
</evidence>
<dbReference type="InterPro" id="IPR027463">
    <property type="entry name" value="AcrB_DN_DC_subdom"/>
</dbReference>
<dbReference type="RefSeq" id="WP_107893060.1">
    <property type="nucleotide sequence ID" value="NZ_NHSI01000040.1"/>
</dbReference>
<dbReference type="Gene3D" id="3.30.70.1320">
    <property type="entry name" value="Multidrug efflux transporter AcrB pore domain like"/>
    <property type="match status" value="1"/>
</dbReference>
<evidence type="ECO:0000256" key="4">
    <source>
        <dbReference type="ARBA" id="ARBA00022475"/>
    </source>
</evidence>
<feature type="transmembrane region" description="Helical" evidence="9">
    <location>
        <begin position="370"/>
        <end position="391"/>
    </location>
</feature>
<dbReference type="SUPFAM" id="SSF82866">
    <property type="entry name" value="Multidrug efflux transporter AcrB transmembrane domain"/>
    <property type="match status" value="2"/>
</dbReference>
<dbReference type="Pfam" id="PF00873">
    <property type="entry name" value="ACR_tran"/>
    <property type="match status" value="1"/>
</dbReference>
<comment type="caution">
    <text evidence="10">The sequence shown here is derived from an EMBL/GenBank/DDBJ whole genome shotgun (WGS) entry which is preliminary data.</text>
</comment>
<dbReference type="GO" id="GO:0005886">
    <property type="term" value="C:plasma membrane"/>
    <property type="evidence" value="ECO:0007669"/>
    <property type="project" value="UniProtKB-SubCell"/>
</dbReference>
<evidence type="ECO:0000313" key="11">
    <source>
        <dbReference type="Proteomes" id="UP000243859"/>
    </source>
</evidence>
<feature type="transmembrane region" description="Helical" evidence="9">
    <location>
        <begin position="346"/>
        <end position="363"/>
    </location>
</feature>
<feature type="transmembrane region" description="Helical" evidence="9">
    <location>
        <begin position="969"/>
        <end position="988"/>
    </location>
</feature>
<dbReference type="EMBL" id="QAAA01000014">
    <property type="protein sequence ID" value="PTN01350.1"/>
    <property type="molecule type" value="Genomic_DNA"/>
</dbReference>
<dbReference type="SUPFAM" id="SSF82714">
    <property type="entry name" value="Multidrug efflux transporter AcrB TolC docking domain, DN and DC subdomains"/>
    <property type="match status" value="2"/>
</dbReference>
<reference evidence="10 11" key="1">
    <citation type="submission" date="2018-04" db="EMBL/GenBank/DDBJ databases">
        <title>Genomic Encyclopedia of Archaeal and Bacterial Type Strains, Phase II (KMG-II): from individual species to whole genera.</title>
        <authorList>
            <person name="Goeker M."/>
        </authorList>
    </citation>
    <scope>NUCLEOTIDE SEQUENCE [LARGE SCALE GENOMIC DNA]</scope>
    <source>
        <strain evidence="10 11">DSM 18064</strain>
    </source>
</reference>
<dbReference type="AlphaFoldDB" id="A0A2T5BQC9"/>
<feature type="transmembrane region" description="Helical" evidence="9">
    <location>
        <begin position="923"/>
        <end position="948"/>
    </location>
</feature>
<evidence type="ECO:0000256" key="5">
    <source>
        <dbReference type="ARBA" id="ARBA00022519"/>
    </source>
</evidence>
<dbReference type="OrthoDB" id="9807350at2"/>
<dbReference type="Proteomes" id="UP000243859">
    <property type="component" value="Unassembled WGS sequence"/>
</dbReference>
<dbReference type="Gene3D" id="1.20.1640.10">
    <property type="entry name" value="Multidrug efflux transporter AcrB transmembrane domain"/>
    <property type="match status" value="2"/>
</dbReference>
<dbReference type="PANTHER" id="PTHR32063">
    <property type="match status" value="1"/>
</dbReference>